<dbReference type="PANTHER" id="PTHR34857">
    <property type="entry name" value="SLL0384 PROTEIN"/>
    <property type="match status" value="1"/>
</dbReference>
<dbReference type="InterPro" id="IPR003339">
    <property type="entry name" value="ABC/ECF_trnsptr_transmembrane"/>
</dbReference>
<gene>
    <name evidence="7" type="ORF">KYD98_05895</name>
</gene>
<dbReference type="CDD" id="cd16914">
    <property type="entry name" value="EcfT"/>
    <property type="match status" value="1"/>
</dbReference>
<keyword evidence="3 6" id="KW-0812">Transmembrane</keyword>
<accession>A0ABS7ANF7</accession>
<evidence type="ECO:0000256" key="5">
    <source>
        <dbReference type="ARBA" id="ARBA00023136"/>
    </source>
</evidence>
<reference evidence="7 8" key="1">
    <citation type="submission" date="2021-07" db="EMBL/GenBank/DDBJ databases">
        <title>Clostridium weizhouense sp. nov., an anaerobic bacterium isolated from activated sludge of Petroleum wastewater.</title>
        <authorList>
            <person name="Li Q."/>
        </authorList>
    </citation>
    <scope>NUCLEOTIDE SEQUENCE [LARGE SCALE GENOMIC DNA]</scope>
    <source>
        <strain evidence="7 8">YB-6</strain>
    </source>
</reference>
<keyword evidence="2" id="KW-1003">Cell membrane</keyword>
<dbReference type="Proteomes" id="UP001519921">
    <property type="component" value="Unassembled WGS sequence"/>
</dbReference>
<proteinExistence type="predicted"/>
<dbReference type="EMBL" id="JAHXPT010000003">
    <property type="protein sequence ID" value="MBW6409618.1"/>
    <property type="molecule type" value="Genomic_DNA"/>
</dbReference>
<name>A0ABS7ANF7_9CLOT</name>
<organism evidence="7 8">
    <name type="scientific">Clostridium weizhouense</name>
    <dbReference type="NCBI Taxonomy" id="2859781"/>
    <lineage>
        <taxon>Bacteria</taxon>
        <taxon>Bacillati</taxon>
        <taxon>Bacillota</taxon>
        <taxon>Clostridia</taxon>
        <taxon>Eubacteriales</taxon>
        <taxon>Clostridiaceae</taxon>
        <taxon>Clostridium</taxon>
    </lineage>
</organism>
<keyword evidence="5 6" id="KW-0472">Membrane</keyword>
<feature type="transmembrane region" description="Helical" evidence="6">
    <location>
        <begin position="71"/>
        <end position="88"/>
    </location>
</feature>
<dbReference type="Pfam" id="PF02361">
    <property type="entry name" value="CbiQ"/>
    <property type="match status" value="1"/>
</dbReference>
<feature type="transmembrane region" description="Helical" evidence="6">
    <location>
        <begin position="229"/>
        <end position="247"/>
    </location>
</feature>
<evidence type="ECO:0000313" key="7">
    <source>
        <dbReference type="EMBL" id="MBW6409618.1"/>
    </source>
</evidence>
<comment type="subcellular location">
    <subcellularLocation>
        <location evidence="1">Membrane</location>
        <topology evidence="1">Multi-pass membrane protein</topology>
    </subcellularLocation>
</comment>
<evidence type="ECO:0000256" key="1">
    <source>
        <dbReference type="ARBA" id="ARBA00004141"/>
    </source>
</evidence>
<evidence type="ECO:0000313" key="8">
    <source>
        <dbReference type="Proteomes" id="UP001519921"/>
    </source>
</evidence>
<dbReference type="InterPro" id="IPR051611">
    <property type="entry name" value="ECF_transporter_component"/>
</dbReference>
<evidence type="ECO:0000256" key="6">
    <source>
        <dbReference type="SAM" id="Phobius"/>
    </source>
</evidence>
<keyword evidence="4 6" id="KW-1133">Transmembrane helix</keyword>
<comment type="caution">
    <text evidence="7">The sequence shown here is derived from an EMBL/GenBank/DDBJ whole genome shotgun (WGS) entry which is preliminary data.</text>
</comment>
<evidence type="ECO:0000256" key="2">
    <source>
        <dbReference type="ARBA" id="ARBA00022475"/>
    </source>
</evidence>
<evidence type="ECO:0000256" key="4">
    <source>
        <dbReference type="ARBA" id="ARBA00022989"/>
    </source>
</evidence>
<dbReference type="PANTHER" id="PTHR34857:SF2">
    <property type="entry name" value="SLL0384 PROTEIN"/>
    <property type="match status" value="1"/>
</dbReference>
<dbReference type="RefSeq" id="WP_219778667.1">
    <property type="nucleotide sequence ID" value="NZ_JAHXPT010000003.1"/>
</dbReference>
<keyword evidence="8" id="KW-1185">Reference proteome</keyword>
<feature type="transmembrane region" description="Helical" evidence="6">
    <location>
        <begin position="28"/>
        <end position="59"/>
    </location>
</feature>
<evidence type="ECO:0000256" key="3">
    <source>
        <dbReference type="ARBA" id="ARBA00022692"/>
    </source>
</evidence>
<protein>
    <submittedName>
        <fullName evidence="7">Energy-coupling factor transporter transmembrane protein EcfT</fullName>
    </submittedName>
</protein>
<sequence length="248" mass="28564">MESYVGIDENSKNFLERKKINIDSRTKLIILLLTNISIIFSTSIKYEIMLVSIIFIFGMVCGMYKFSTKMLISYLIIISVQILSNMYFPSAIKMMCITFIIFIRKLLPCGIVGGIIIGTTHADEFMMAMNKFRMPKSIVISLTIMLRYFPMIREDWNSIKNAMKMRGISPSIIGIIIHPVRTMECIYVPLIMSAAKVSDELSAAAVTRGIENPEPHTCIRNIKFHMIDYVWTFVFMVTFILSFTINWR</sequence>
<feature type="transmembrane region" description="Helical" evidence="6">
    <location>
        <begin position="95"/>
        <end position="117"/>
    </location>
</feature>